<protein>
    <recommendedName>
        <fullName evidence="4">Peptidyl-prolyl cis-trans isomerase C</fullName>
    </recommendedName>
    <alternativeName>
        <fullName evidence="6">Parvulin</fullName>
    </alternativeName>
    <alternativeName>
        <fullName evidence="5">Rotamase C</fullName>
    </alternativeName>
</protein>
<accession>A0AB34K436</accession>
<proteinExistence type="inferred from homology"/>
<dbReference type="GO" id="GO:0005737">
    <property type="term" value="C:cytoplasm"/>
    <property type="evidence" value="ECO:0007669"/>
    <property type="project" value="UniProtKB-SubCell"/>
</dbReference>
<evidence type="ECO:0000313" key="11">
    <source>
        <dbReference type="EMBL" id="KAL1527978.1"/>
    </source>
</evidence>
<sequence>MLAWLWLPRSPHSACPPHAARSRVLTCDSPSLSAPHATSVRPAPRRARLLCAEGQRSSLDPFPPEQRGNNRPSRAAMAAASHILLQGAGASVRADRLLVRINGGEEDFAEAARKFSLCPSGARAGGSLGRFGPGRMVPEFDRVVFDSSTQLGLTHKVETKFGVHLVRVDARDGAEGNGERGEKELPLGEGGDKELHLGRRTARPDGRVVASFPKSLSVAGFEPGYGWDDNEGAQDGHSKSPPQPSGVPFPVQSESMLPSSDNDSPTEAGPMLPSSELDLPGDNETKLPSEAAAENPAPEAGLSDDQRQSSAAAGRLWKLQEQERMRAAALLQHLSAANQALSREELLELRSLLASLVYSLSLSQEA</sequence>
<keyword evidence="8" id="KW-0413">Isomerase</keyword>
<evidence type="ECO:0000256" key="7">
    <source>
        <dbReference type="ARBA" id="ARBA00046231"/>
    </source>
</evidence>
<dbReference type="Proteomes" id="UP001515480">
    <property type="component" value="Unassembled WGS sequence"/>
</dbReference>
<evidence type="ECO:0000256" key="8">
    <source>
        <dbReference type="PROSITE-ProRule" id="PRU00278"/>
    </source>
</evidence>
<keyword evidence="3" id="KW-0963">Cytoplasm</keyword>
<dbReference type="PANTHER" id="PTHR43629">
    <property type="entry name" value="PEPTIDYL-PROLYL CIS-TRANS ISOMERASE"/>
    <property type="match status" value="1"/>
</dbReference>
<comment type="function">
    <text evidence="7">PPIases accelerate the folding of proteins. It prefers amino acid residues with hydrophobic side chains like leucine and phenylalanine in the P1 position of the peptides substrates.</text>
</comment>
<dbReference type="SUPFAM" id="SSF54534">
    <property type="entry name" value="FKBP-like"/>
    <property type="match status" value="1"/>
</dbReference>
<dbReference type="InterPro" id="IPR052204">
    <property type="entry name" value="PpiC/parvulin_rotamase"/>
</dbReference>
<feature type="region of interest" description="Disordered" evidence="9">
    <location>
        <begin position="172"/>
        <end position="208"/>
    </location>
</feature>
<dbReference type="Pfam" id="PF13616">
    <property type="entry name" value="Rotamase_3"/>
    <property type="match status" value="1"/>
</dbReference>
<evidence type="ECO:0000256" key="3">
    <source>
        <dbReference type="ARBA" id="ARBA00022490"/>
    </source>
</evidence>
<dbReference type="PANTHER" id="PTHR43629:SF2">
    <property type="entry name" value="RHODANESE-LIKE_PPIC DOMAIN-CONTAINING PROTEIN 12, CHLOROPLASTIC"/>
    <property type="match status" value="1"/>
</dbReference>
<feature type="compositionally biased region" description="Basic and acidic residues" evidence="9">
    <location>
        <begin position="172"/>
        <end position="206"/>
    </location>
</feature>
<dbReference type="PROSITE" id="PS01096">
    <property type="entry name" value="PPIC_PPIASE_1"/>
    <property type="match status" value="1"/>
</dbReference>
<dbReference type="GO" id="GO:0003755">
    <property type="term" value="F:peptidyl-prolyl cis-trans isomerase activity"/>
    <property type="evidence" value="ECO:0007669"/>
    <property type="project" value="UniProtKB-KW"/>
</dbReference>
<dbReference type="InterPro" id="IPR023058">
    <property type="entry name" value="PPIase_PpiC_CS"/>
</dbReference>
<keyword evidence="8" id="KW-0697">Rotamase</keyword>
<name>A0AB34K436_PRYPA</name>
<dbReference type="InterPro" id="IPR000297">
    <property type="entry name" value="PPIase_PpiC"/>
</dbReference>
<feature type="region of interest" description="Disordered" evidence="9">
    <location>
        <begin position="222"/>
        <end position="316"/>
    </location>
</feature>
<feature type="domain" description="PpiC" evidence="10">
    <location>
        <begin position="75"/>
        <end position="170"/>
    </location>
</feature>
<evidence type="ECO:0000256" key="5">
    <source>
        <dbReference type="ARBA" id="ARBA00041926"/>
    </source>
</evidence>
<dbReference type="Gene3D" id="3.10.50.40">
    <property type="match status" value="1"/>
</dbReference>
<keyword evidence="12" id="KW-1185">Reference proteome</keyword>
<comment type="caution">
    <text evidence="11">The sequence shown here is derived from an EMBL/GenBank/DDBJ whole genome shotgun (WGS) entry which is preliminary data.</text>
</comment>
<comment type="subcellular location">
    <subcellularLocation>
        <location evidence="1">Cytoplasm</location>
    </subcellularLocation>
</comment>
<dbReference type="EMBL" id="JBGBPQ010000002">
    <property type="protein sequence ID" value="KAL1527978.1"/>
    <property type="molecule type" value="Genomic_DNA"/>
</dbReference>
<dbReference type="PROSITE" id="PS50198">
    <property type="entry name" value="PPIC_PPIASE_2"/>
    <property type="match status" value="1"/>
</dbReference>
<feature type="region of interest" description="Disordered" evidence="9">
    <location>
        <begin position="54"/>
        <end position="73"/>
    </location>
</feature>
<reference evidence="11 12" key="1">
    <citation type="journal article" date="2024" name="Science">
        <title>Giant polyketide synthase enzymes in the biosynthesis of giant marine polyether toxins.</title>
        <authorList>
            <person name="Fallon T.R."/>
            <person name="Shende V.V."/>
            <person name="Wierzbicki I.H."/>
            <person name="Pendleton A.L."/>
            <person name="Watervoot N.F."/>
            <person name="Auber R.P."/>
            <person name="Gonzalez D.J."/>
            <person name="Wisecaver J.H."/>
            <person name="Moore B.S."/>
        </authorList>
    </citation>
    <scope>NUCLEOTIDE SEQUENCE [LARGE SCALE GENOMIC DNA]</scope>
    <source>
        <strain evidence="11 12">12B1</strain>
    </source>
</reference>
<dbReference type="InterPro" id="IPR046357">
    <property type="entry name" value="PPIase_dom_sf"/>
</dbReference>
<feature type="compositionally biased region" description="Polar residues" evidence="9">
    <location>
        <begin position="252"/>
        <end position="265"/>
    </location>
</feature>
<evidence type="ECO:0000313" key="12">
    <source>
        <dbReference type="Proteomes" id="UP001515480"/>
    </source>
</evidence>
<gene>
    <name evidence="11" type="ORF">AB1Y20_009349</name>
</gene>
<evidence type="ECO:0000256" key="2">
    <source>
        <dbReference type="ARBA" id="ARBA00007656"/>
    </source>
</evidence>
<comment type="similarity">
    <text evidence="2">Belongs to the PpiC/parvulin rotamase family.</text>
</comment>
<feature type="compositionally biased region" description="Low complexity" evidence="9">
    <location>
        <begin position="288"/>
        <end position="300"/>
    </location>
</feature>
<evidence type="ECO:0000259" key="10">
    <source>
        <dbReference type="PROSITE" id="PS50198"/>
    </source>
</evidence>
<dbReference type="AlphaFoldDB" id="A0AB34K436"/>
<evidence type="ECO:0000256" key="6">
    <source>
        <dbReference type="ARBA" id="ARBA00043072"/>
    </source>
</evidence>
<organism evidence="11 12">
    <name type="scientific">Prymnesium parvum</name>
    <name type="common">Toxic golden alga</name>
    <dbReference type="NCBI Taxonomy" id="97485"/>
    <lineage>
        <taxon>Eukaryota</taxon>
        <taxon>Haptista</taxon>
        <taxon>Haptophyta</taxon>
        <taxon>Prymnesiophyceae</taxon>
        <taxon>Prymnesiales</taxon>
        <taxon>Prymnesiaceae</taxon>
        <taxon>Prymnesium</taxon>
    </lineage>
</organism>
<evidence type="ECO:0000256" key="4">
    <source>
        <dbReference type="ARBA" id="ARBA00040926"/>
    </source>
</evidence>
<evidence type="ECO:0000256" key="9">
    <source>
        <dbReference type="SAM" id="MobiDB-lite"/>
    </source>
</evidence>
<evidence type="ECO:0000256" key="1">
    <source>
        <dbReference type="ARBA" id="ARBA00004496"/>
    </source>
</evidence>